<name>A0A828Y7Q6_9LEPT</name>
<keyword evidence="3" id="KW-1185">Reference proteome</keyword>
<dbReference type="AlphaFoldDB" id="A0A828Y7Q6"/>
<sequence length="48" mass="5268">MWFQSASFANKGRNIKDIAGKPSSSEFQSASFANKGRNNLLDLMSLSD</sequence>
<feature type="region of interest" description="Disordered" evidence="1">
    <location>
        <begin position="1"/>
        <end position="29"/>
    </location>
</feature>
<comment type="caution">
    <text evidence="2">The sequence shown here is derived from an EMBL/GenBank/DDBJ whole genome shotgun (WGS) entry which is preliminary data.</text>
</comment>
<gene>
    <name evidence="2" type="ORF">LEP1GSC131_2088</name>
</gene>
<evidence type="ECO:0000313" key="3">
    <source>
        <dbReference type="Proteomes" id="UP000006339"/>
    </source>
</evidence>
<protein>
    <submittedName>
        <fullName evidence="2">Uncharacterized protein</fullName>
    </submittedName>
</protein>
<organism evidence="2 3">
    <name type="scientific">Leptospira kirschneri str. 200802841</name>
    <dbReference type="NCBI Taxonomy" id="1193047"/>
    <lineage>
        <taxon>Bacteria</taxon>
        <taxon>Pseudomonadati</taxon>
        <taxon>Spirochaetota</taxon>
        <taxon>Spirochaetia</taxon>
        <taxon>Leptospirales</taxon>
        <taxon>Leptospiraceae</taxon>
        <taxon>Leptospira</taxon>
    </lineage>
</organism>
<dbReference type="Proteomes" id="UP000006339">
    <property type="component" value="Unassembled WGS sequence"/>
</dbReference>
<evidence type="ECO:0000313" key="2">
    <source>
        <dbReference type="EMBL" id="EKO51461.1"/>
    </source>
</evidence>
<dbReference type="EMBL" id="AKWH02000041">
    <property type="protein sequence ID" value="EKO51461.1"/>
    <property type="molecule type" value="Genomic_DNA"/>
</dbReference>
<proteinExistence type="predicted"/>
<reference evidence="2" key="1">
    <citation type="submission" date="2012-10" db="EMBL/GenBank/DDBJ databases">
        <authorList>
            <person name="Harkins D.M."/>
            <person name="Durkin A.S."/>
            <person name="Brinkac L.M."/>
            <person name="Selengut J.D."/>
            <person name="Sanka R."/>
            <person name="DePew J."/>
            <person name="Purushe J."/>
            <person name="Picardeau M."/>
            <person name="Werts C."/>
            <person name="Goarant C."/>
            <person name="Vinetz J.M."/>
            <person name="Sutton G.G."/>
            <person name="Nelson W.C."/>
            <person name="Fouts D.E."/>
        </authorList>
    </citation>
    <scope>NUCLEOTIDE SEQUENCE [LARGE SCALE GENOMIC DNA]</scope>
    <source>
        <strain evidence="2">200802841</strain>
    </source>
</reference>
<accession>A0A828Y7Q6</accession>
<evidence type="ECO:0000256" key="1">
    <source>
        <dbReference type="SAM" id="MobiDB-lite"/>
    </source>
</evidence>